<evidence type="ECO:0000313" key="2">
    <source>
        <dbReference type="Proteomes" id="UP001589818"/>
    </source>
</evidence>
<evidence type="ECO:0000313" key="1">
    <source>
        <dbReference type="EMBL" id="MFC0394043.1"/>
    </source>
</evidence>
<reference evidence="1 2" key="1">
    <citation type="submission" date="2024-09" db="EMBL/GenBank/DDBJ databases">
        <authorList>
            <person name="Sun Q."/>
            <person name="Mori K."/>
        </authorList>
    </citation>
    <scope>NUCLEOTIDE SEQUENCE [LARGE SCALE GENOMIC DNA]</scope>
    <source>
        <strain evidence="1 2">CCM 4839</strain>
    </source>
</reference>
<dbReference type="PANTHER" id="PTHR34822">
    <property type="entry name" value="GRPB DOMAIN PROTEIN (AFU_ORTHOLOGUE AFUA_1G01530)"/>
    <property type="match status" value="1"/>
</dbReference>
<name>A0ABV6JDP7_9BACL</name>
<protein>
    <submittedName>
        <fullName evidence="1">GrpB family protein</fullName>
    </submittedName>
</protein>
<dbReference type="EMBL" id="JBHLVF010000038">
    <property type="protein sequence ID" value="MFC0394043.1"/>
    <property type="molecule type" value="Genomic_DNA"/>
</dbReference>
<keyword evidence="2" id="KW-1185">Reference proteome</keyword>
<dbReference type="Proteomes" id="UP001589818">
    <property type="component" value="Unassembled WGS sequence"/>
</dbReference>
<sequence>MEIDESITVVPYHEQWTALFEQEKTILSREFGEAAIEIQHFGSTSVPGMLAKPIIDILVGVRTLEIGHSILEALAKRGYEGFGESGVKGRLYFRLRPEQEQAFNLAVVIWNGEQWINNLLIRDFLRADPDAARQYSERKQSTINKGMTTLLAYSDDKAEYVSRLLERAKQRFQT</sequence>
<dbReference type="PANTHER" id="PTHR34822:SF1">
    <property type="entry name" value="GRPB FAMILY PROTEIN"/>
    <property type="match status" value="1"/>
</dbReference>
<dbReference type="Pfam" id="PF04229">
    <property type="entry name" value="GrpB"/>
    <property type="match status" value="1"/>
</dbReference>
<dbReference type="RefSeq" id="WP_204822704.1">
    <property type="nucleotide sequence ID" value="NZ_JANHOF010000028.1"/>
</dbReference>
<comment type="caution">
    <text evidence="1">The sequence shown here is derived from an EMBL/GenBank/DDBJ whole genome shotgun (WGS) entry which is preliminary data.</text>
</comment>
<dbReference type="InterPro" id="IPR007344">
    <property type="entry name" value="GrpB/CoaE"/>
</dbReference>
<dbReference type="Gene3D" id="3.30.460.10">
    <property type="entry name" value="Beta Polymerase, domain 2"/>
    <property type="match status" value="1"/>
</dbReference>
<accession>A0ABV6JDP7</accession>
<organism evidence="1 2">
    <name type="scientific">Paenibacillus mendelii</name>
    <dbReference type="NCBI Taxonomy" id="206163"/>
    <lineage>
        <taxon>Bacteria</taxon>
        <taxon>Bacillati</taxon>
        <taxon>Bacillota</taxon>
        <taxon>Bacilli</taxon>
        <taxon>Bacillales</taxon>
        <taxon>Paenibacillaceae</taxon>
        <taxon>Paenibacillus</taxon>
    </lineage>
</organism>
<proteinExistence type="predicted"/>
<dbReference type="SUPFAM" id="SSF81301">
    <property type="entry name" value="Nucleotidyltransferase"/>
    <property type="match status" value="1"/>
</dbReference>
<gene>
    <name evidence="1" type="ORF">ACFFJ8_22065</name>
</gene>
<dbReference type="InterPro" id="IPR043519">
    <property type="entry name" value="NT_sf"/>
</dbReference>